<gene>
    <name evidence="1" type="ORF">ANN_11602</name>
</gene>
<reference evidence="1 2" key="1">
    <citation type="journal article" date="2022" name="Allergy">
        <title>Genome assembly and annotation of Periplaneta americana reveal a comprehensive cockroach allergen profile.</title>
        <authorList>
            <person name="Wang L."/>
            <person name="Xiong Q."/>
            <person name="Saelim N."/>
            <person name="Wang L."/>
            <person name="Nong W."/>
            <person name="Wan A.T."/>
            <person name="Shi M."/>
            <person name="Liu X."/>
            <person name="Cao Q."/>
            <person name="Hui J.H.L."/>
            <person name="Sookrung N."/>
            <person name="Leung T.F."/>
            <person name="Tungtrongchitr A."/>
            <person name="Tsui S.K.W."/>
        </authorList>
    </citation>
    <scope>NUCLEOTIDE SEQUENCE [LARGE SCALE GENOMIC DNA]</scope>
    <source>
        <strain evidence="1">PWHHKU_190912</strain>
    </source>
</reference>
<evidence type="ECO:0000313" key="2">
    <source>
        <dbReference type="Proteomes" id="UP001148838"/>
    </source>
</evidence>
<organism evidence="1 2">
    <name type="scientific">Periplaneta americana</name>
    <name type="common">American cockroach</name>
    <name type="synonym">Blatta americana</name>
    <dbReference type="NCBI Taxonomy" id="6978"/>
    <lineage>
        <taxon>Eukaryota</taxon>
        <taxon>Metazoa</taxon>
        <taxon>Ecdysozoa</taxon>
        <taxon>Arthropoda</taxon>
        <taxon>Hexapoda</taxon>
        <taxon>Insecta</taxon>
        <taxon>Pterygota</taxon>
        <taxon>Neoptera</taxon>
        <taxon>Polyneoptera</taxon>
        <taxon>Dictyoptera</taxon>
        <taxon>Blattodea</taxon>
        <taxon>Blattoidea</taxon>
        <taxon>Blattidae</taxon>
        <taxon>Blattinae</taxon>
        <taxon>Periplaneta</taxon>
    </lineage>
</organism>
<evidence type="ECO:0000313" key="1">
    <source>
        <dbReference type="EMBL" id="KAJ4441744.1"/>
    </source>
</evidence>
<dbReference type="EMBL" id="JAJSOF020000015">
    <property type="protein sequence ID" value="KAJ4441744.1"/>
    <property type="molecule type" value="Genomic_DNA"/>
</dbReference>
<sequence length="131" mass="14292">MSPGSSTESYPAFAGIGLRKTRKNLNQVTCPDRDSNPGHLVSQPDALTVTPQSVHILFATLSAAVQKCITSSGRQHSLKCAKGKRSCPVCSVVQQEEIESIPARSYECTTVHYVFRGFLDSRLDDKSFSTE</sequence>
<keyword evidence="2" id="KW-1185">Reference proteome</keyword>
<accession>A0ABQ8T5G9</accession>
<name>A0ABQ8T5G9_PERAM</name>
<comment type="caution">
    <text evidence="1">The sequence shown here is derived from an EMBL/GenBank/DDBJ whole genome shotgun (WGS) entry which is preliminary data.</text>
</comment>
<protein>
    <submittedName>
        <fullName evidence="1">Uncharacterized protein</fullName>
    </submittedName>
</protein>
<dbReference type="Proteomes" id="UP001148838">
    <property type="component" value="Unassembled WGS sequence"/>
</dbReference>
<proteinExistence type="predicted"/>